<dbReference type="AlphaFoldDB" id="A0ABC8KDJ5"/>
<proteinExistence type="predicted"/>
<evidence type="ECO:0000313" key="3">
    <source>
        <dbReference type="Proteomes" id="UP001642260"/>
    </source>
</evidence>
<gene>
    <name evidence="2" type="ORF">ERUC_LOCUS22815</name>
</gene>
<accession>A0ABC8KDJ5</accession>
<evidence type="ECO:0000313" key="2">
    <source>
        <dbReference type="EMBL" id="CAH8357060.1"/>
    </source>
</evidence>
<feature type="compositionally biased region" description="Acidic residues" evidence="1">
    <location>
        <begin position="51"/>
        <end position="70"/>
    </location>
</feature>
<dbReference type="Proteomes" id="UP001642260">
    <property type="component" value="Unassembled WGS sequence"/>
</dbReference>
<feature type="region of interest" description="Disordered" evidence="1">
    <location>
        <begin position="1"/>
        <end position="114"/>
    </location>
</feature>
<evidence type="ECO:0000256" key="1">
    <source>
        <dbReference type="SAM" id="MobiDB-lite"/>
    </source>
</evidence>
<feature type="compositionally biased region" description="Acidic residues" evidence="1">
    <location>
        <begin position="1"/>
        <end position="25"/>
    </location>
</feature>
<dbReference type="EMBL" id="CAKOAT010226488">
    <property type="protein sequence ID" value="CAH8357060.1"/>
    <property type="molecule type" value="Genomic_DNA"/>
</dbReference>
<sequence>MEEEDSWQEDQSMLDEESSYEDDQMSNDGSNTDFEEDPYEEDPEPVPPDPYQDEDISTNEDWDHEADEDTQSQYDAKEDSWEALTHTDPDQDIEERPWTEVPYSDPEARQALPFNSYHENGSWWEEIDSPISEDEAREYGHDFEGQRSQYGLTEEEEALSETGRNVQEIQLDGDRYLEYIQIS</sequence>
<organism evidence="2 3">
    <name type="scientific">Eruca vesicaria subsp. sativa</name>
    <name type="common">Garden rocket</name>
    <name type="synonym">Eruca sativa</name>
    <dbReference type="NCBI Taxonomy" id="29727"/>
    <lineage>
        <taxon>Eukaryota</taxon>
        <taxon>Viridiplantae</taxon>
        <taxon>Streptophyta</taxon>
        <taxon>Embryophyta</taxon>
        <taxon>Tracheophyta</taxon>
        <taxon>Spermatophyta</taxon>
        <taxon>Magnoliopsida</taxon>
        <taxon>eudicotyledons</taxon>
        <taxon>Gunneridae</taxon>
        <taxon>Pentapetalae</taxon>
        <taxon>rosids</taxon>
        <taxon>malvids</taxon>
        <taxon>Brassicales</taxon>
        <taxon>Brassicaceae</taxon>
        <taxon>Brassiceae</taxon>
        <taxon>Eruca</taxon>
    </lineage>
</organism>
<comment type="caution">
    <text evidence="2">The sequence shown here is derived from an EMBL/GenBank/DDBJ whole genome shotgun (WGS) entry which is preliminary data.</text>
</comment>
<feature type="compositionally biased region" description="Acidic residues" evidence="1">
    <location>
        <begin position="33"/>
        <end position="44"/>
    </location>
</feature>
<feature type="compositionally biased region" description="Basic and acidic residues" evidence="1">
    <location>
        <begin position="75"/>
        <end position="98"/>
    </location>
</feature>
<protein>
    <submittedName>
        <fullName evidence="2">Uncharacterized protein</fullName>
    </submittedName>
</protein>
<name>A0ABC8KDJ5_ERUVS</name>
<keyword evidence="3" id="KW-1185">Reference proteome</keyword>
<reference evidence="2 3" key="1">
    <citation type="submission" date="2022-03" db="EMBL/GenBank/DDBJ databases">
        <authorList>
            <person name="Macdonald S."/>
            <person name="Ahmed S."/>
            <person name="Newling K."/>
        </authorList>
    </citation>
    <scope>NUCLEOTIDE SEQUENCE [LARGE SCALE GENOMIC DNA]</scope>
</reference>